<accession>A0AAD3TFT9</accession>
<evidence type="ECO:0000256" key="1">
    <source>
        <dbReference type="SAM" id="MobiDB-lite"/>
    </source>
</evidence>
<keyword evidence="2" id="KW-0812">Transmembrane</keyword>
<dbReference type="Proteomes" id="UP001279734">
    <property type="component" value="Unassembled WGS sequence"/>
</dbReference>
<feature type="region of interest" description="Disordered" evidence="1">
    <location>
        <begin position="88"/>
        <end position="119"/>
    </location>
</feature>
<evidence type="ECO:0000256" key="2">
    <source>
        <dbReference type="SAM" id="Phobius"/>
    </source>
</evidence>
<proteinExistence type="predicted"/>
<reference evidence="3" key="1">
    <citation type="submission" date="2023-05" db="EMBL/GenBank/DDBJ databases">
        <title>Nepenthes gracilis genome sequencing.</title>
        <authorList>
            <person name="Fukushima K."/>
        </authorList>
    </citation>
    <scope>NUCLEOTIDE SEQUENCE</scope>
    <source>
        <strain evidence="3">SING2019-196</strain>
    </source>
</reference>
<evidence type="ECO:0008006" key="5">
    <source>
        <dbReference type="Google" id="ProtNLM"/>
    </source>
</evidence>
<feature type="transmembrane region" description="Helical" evidence="2">
    <location>
        <begin position="41"/>
        <end position="62"/>
    </location>
</feature>
<dbReference type="EMBL" id="BSYO01000033">
    <property type="protein sequence ID" value="GMH27842.1"/>
    <property type="molecule type" value="Genomic_DNA"/>
</dbReference>
<comment type="caution">
    <text evidence="3">The sequence shown here is derived from an EMBL/GenBank/DDBJ whole genome shotgun (WGS) entry which is preliminary data.</text>
</comment>
<keyword evidence="2" id="KW-1133">Transmembrane helix</keyword>
<protein>
    <recommendedName>
        <fullName evidence="5">Transmembrane protein</fullName>
    </recommendedName>
</protein>
<dbReference type="AlphaFoldDB" id="A0AAD3TFT9"/>
<keyword evidence="4" id="KW-1185">Reference proteome</keyword>
<evidence type="ECO:0000313" key="4">
    <source>
        <dbReference type="Proteomes" id="UP001279734"/>
    </source>
</evidence>
<name>A0AAD3TFT9_NEPGR</name>
<keyword evidence="2" id="KW-0472">Membrane</keyword>
<feature type="compositionally biased region" description="Polar residues" evidence="1">
    <location>
        <begin position="108"/>
        <end position="119"/>
    </location>
</feature>
<gene>
    <name evidence="3" type="ORF">Nepgr_029685</name>
</gene>
<sequence length="119" mass="13474">MLSFFWSFAADASMIYTWVRALLCDASKAWAVEWAPFFCRFWNGCWAILVAILVIWWLFWYLQSADSCGFPEDSMPVSFSLEVTKEFTEEASQSESGIRGGPGGDRGSFTTQESRPAVE</sequence>
<organism evidence="3 4">
    <name type="scientific">Nepenthes gracilis</name>
    <name type="common">Slender pitcher plant</name>
    <dbReference type="NCBI Taxonomy" id="150966"/>
    <lineage>
        <taxon>Eukaryota</taxon>
        <taxon>Viridiplantae</taxon>
        <taxon>Streptophyta</taxon>
        <taxon>Embryophyta</taxon>
        <taxon>Tracheophyta</taxon>
        <taxon>Spermatophyta</taxon>
        <taxon>Magnoliopsida</taxon>
        <taxon>eudicotyledons</taxon>
        <taxon>Gunneridae</taxon>
        <taxon>Pentapetalae</taxon>
        <taxon>Caryophyllales</taxon>
        <taxon>Nepenthaceae</taxon>
        <taxon>Nepenthes</taxon>
    </lineage>
</organism>
<evidence type="ECO:0000313" key="3">
    <source>
        <dbReference type="EMBL" id="GMH27842.1"/>
    </source>
</evidence>